<gene>
    <name evidence="3" type="ORF">D1010_05750</name>
</gene>
<evidence type="ECO:0000313" key="3">
    <source>
        <dbReference type="EMBL" id="QFR22984.1"/>
    </source>
</evidence>
<dbReference type="InterPro" id="IPR025400">
    <property type="entry name" value="Lin1244/Lin1753-like_N"/>
</dbReference>
<dbReference type="AlphaFoldDB" id="A0A5P8M3W6"/>
<feature type="compositionally biased region" description="Gly residues" evidence="1">
    <location>
        <begin position="263"/>
        <end position="273"/>
    </location>
</feature>
<evidence type="ECO:0000259" key="2">
    <source>
        <dbReference type="Pfam" id="PF14297"/>
    </source>
</evidence>
<name>A0A5P8M3W6_9LACO</name>
<evidence type="ECO:0000313" key="4">
    <source>
        <dbReference type="Proteomes" id="UP000326779"/>
    </source>
</evidence>
<organism evidence="3 4">
    <name type="scientific">Schleiferilactobacillus harbinensis</name>
    <dbReference type="NCBI Taxonomy" id="304207"/>
    <lineage>
        <taxon>Bacteria</taxon>
        <taxon>Bacillati</taxon>
        <taxon>Bacillota</taxon>
        <taxon>Bacilli</taxon>
        <taxon>Lactobacillales</taxon>
        <taxon>Lactobacillaceae</taxon>
        <taxon>Schleiferilactobacillus</taxon>
    </lineage>
</organism>
<feature type="domain" description="Lin1244/Lin1753-like N-terminal" evidence="2">
    <location>
        <begin position="11"/>
        <end position="104"/>
    </location>
</feature>
<accession>A0A5P8M3W6</accession>
<dbReference type="KEGG" id="lhb:D1010_05750"/>
<dbReference type="PANTHER" id="PTHR39196:SF1">
    <property type="entry name" value="PRIMOSOME, DNAD SUBUNIT"/>
    <property type="match status" value="1"/>
</dbReference>
<evidence type="ECO:0000256" key="1">
    <source>
        <dbReference type="SAM" id="MobiDB-lite"/>
    </source>
</evidence>
<reference evidence="3 4" key="1">
    <citation type="submission" date="2019-10" db="EMBL/GenBank/DDBJ databases">
        <title>The completed genome of Lactobacillus harbinensis M1.</title>
        <authorList>
            <person name="Zheng Y."/>
        </authorList>
    </citation>
    <scope>NUCLEOTIDE SEQUENCE [LARGE SCALE GENOMIC DNA]</scope>
    <source>
        <strain evidence="3 4">M1</strain>
    </source>
</reference>
<feature type="region of interest" description="Disordered" evidence="1">
    <location>
        <begin position="248"/>
        <end position="273"/>
    </location>
</feature>
<dbReference type="RefSeq" id="WP_152260453.1">
    <property type="nucleotide sequence ID" value="NZ_CP045143.1"/>
</dbReference>
<dbReference type="PANTHER" id="PTHR39196">
    <property type="entry name" value="PRIMOSOME, DNAD SUBUNIT"/>
    <property type="match status" value="1"/>
</dbReference>
<dbReference type="Pfam" id="PF14297">
    <property type="entry name" value="Lin1244_N"/>
    <property type="match status" value="1"/>
</dbReference>
<proteinExistence type="predicted"/>
<feature type="compositionally biased region" description="Basic residues" evidence="1">
    <location>
        <begin position="253"/>
        <end position="262"/>
    </location>
</feature>
<sequence>MARPVKKGLDYFPLDVDFDTNEKTEAIMGEFGAKGTLIFVFLLAAIYRKGYYLEWNELAKNQLANRVQGATGELVQRVVDRLVVYGVFNKELFNSAEVLTSQRIQETYSDAVKRRKTQKPTLYWINVDINPHSTGVNDDINPQSKVKESKEKTFIHDDAPKLPADQEALLKRWQEVAAAYAQFISVSTSPKREELLHSYLEDFEPDVIVDALERSSQMHDPWKYFIGIMKKRDQANLNTIAKVKQSDEEYKRVKTGRPRKQSKGGGSYAGIEF</sequence>
<dbReference type="Proteomes" id="UP000326779">
    <property type="component" value="Chromosome"/>
</dbReference>
<protein>
    <submittedName>
        <fullName evidence="3">DUF4373 domain-containing protein</fullName>
    </submittedName>
</protein>
<dbReference type="EMBL" id="CP045143">
    <property type="protein sequence ID" value="QFR22984.1"/>
    <property type="molecule type" value="Genomic_DNA"/>
</dbReference>